<dbReference type="AlphaFoldDB" id="A0A178MPR6"/>
<dbReference type="Gene3D" id="3.40.630.30">
    <property type="match status" value="1"/>
</dbReference>
<evidence type="ECO:0000313" key="2">
    <source>
        <dbReference type="Proteomes" id="UP000078543"/>
    </source>
</evidence>
<reference evidence="1 2" key="1">
    <citation type="submission" date="2016-04" db="EMBL/GenBank/DDBJ databases">
        <title>Draft genome sequence of freshwater magnetotactic bacteria Magnetospirillum marisnigri SP-1 and Magnetospirillum moscoviense BB-1.</title>
        <authorList>
            <person name="Koziaeva V."/>
            <person name="Dziuba M.V."/>
            <person name="Ivanov T.M."/>
            <person name="Kuznetsov B."/>
            <person name="Grouzdev D.S."/>
        </authorList>
    </citation>
    <scope>NUCLEOTIDE SEQUENCE [LARGE SCALE GENOMIC DNA]</scope>
    <source>
        <strain evidence="1 2">BB-1</strain>
    </source>
</reference>
<keyword evidence="2" id="KW-1185">Reference proteome</keyword>
<name>A0A178MPR6_9PROT</name>
<organism evidence="1 2">
    <name type="scientific">Magnetospirillum moscoviense</name>
    <dbReference type="NCBI Taxonomy" id="1437059"/>
    <lineage>
        <taxon>Bacteria</taxon>
        <taxon>Pseudomonadati</taxon>
        <taxon>Pseudomonadota</taxon>
        <taxon>Alphaproteobacteria</taxon>
        <taxon>Rhodospirillales</taxon>
        <taxon>Rhodospirillaceae</taxon>
        <taxon>Magnetospirillum</taxon>
    </lineage>
</organism>
<dbReference type="PANTHER" id="PTHR47017:SF1">
    <property type="entry name" value="ACYL-COA"/>
    <property type="match status" value="1"/>
</dbReference>
<evidence type="ECO:0000313" key="1">
    <source>
        <dbReference type="EMBL" id="OAN50075.1"/>
    </source>
</evidence>
<proteinExistence type="predicted"/>
<dbReference type="InterPro" id="IPR007434">
    <property type="entry name" value="FemAB-like"/>
</dbReference>
<sequence length="383" mass="41970">MPEGDTAVNVTAVHSIARIDRAAWDACAASSNPFVSHAFLDCLEQSGSASANTGWSPCHLTVQDSDGTLAACAPLYLKSHSYGEYVFDWAWAEAYGRAGGQYYPKLQCAVPFTPVAGPRLMVRPGRSGRATLAAAMVQLASDNKLSSAHVTFTDDGDIAELEAAGFMTRLGYQYHWTNRGYGRFDDFLADLASRRRKQIRKERDAVARSGLTIRTLVGADIQPFHWDHFLRLVHATARRKWGQPYLTRAFFEALSASTLGAQVVLVWAEQDGRPVAAAFNMIGGDTLYGRTWGADTDTAFLHFEACYYRAIDFALAHGLARVEAGAQGEHKLGRGYLPVPTRSAHWIADRRLAEPVARFLAHETPLVAADMALQEAAGPYRQT</sequence>
<gene>
    <name evidence="1" type="ORF">A6A05_02370</name>
</gene>
<dbReference type="RefSeq" id="WP_068500876.1">
    <property type="nucleotide sequence ID" value="NZ_LWQU01000141.1"/>
</dbReference>
<comment type="caution">
    <text evidence="1">The sequence shown here is derived from an EMBL/GenBank/DDBJ whole genome shotgun (WGS) entry which is preliminary data.</text>
</comment>
<dbReference type="EMBL" id="LWQU01000141">
    <property type="protein sequence ID" value="OAN50075.1"/>
    <property type="molecule type" value="Genomic_DNA"/>
</dbReference>
<dbReference type="SUPFAM" id="SSF55729">
    <property type="entry name" value="Acyl-CoA N-acyltransferases (Nat)"/>
    <property type="match status" value="1"/>
</dbReference>
<protein>
    <recommendedName>
        <fullName evidence="3">GNAT family N-acetyltransferase</fullName>
    </recommendedName>
</protein>
<dbReference type="STRING" id="1437059.A6A05_02370"/>
<dbReference type="PANTHER" id="PTHR47017">
    <property type="entry name" value="ACYL-COA"/>
    <property type="match status" value="1"/>
</dbReference>
<evidence type="ECO:0008006" key="3">
    <source>
        <dbReference type="Google" id="ProtNLM"/>
    </source>
</evidence>
<accession>A0A178MPR6</accession>
<dbReference type="InterPro" id="IPR016181">
    <property type="entry name" value="Acyl_CoA_acyltransferase"/>
</dbReference>
<dbReference type="Pfam" id="PF04339">
    <property type="entry name" value="FemAB_like"/>
    <property type="match status" value="1"/>
</dbReference>
<dbReference type="OrthoDB" id="9776898at2"/>
<dbReference type="Proteomes" id="UP000078543">
    <property type="component" value="Unassembled WGS sequence"/>
</dbReference>